<evidence type="ECO:0000256" key="7">
    <source>
        <dbReference type="ARBA" id="ARBA00023242"/>
    </source>
</evidence>
<feature type="domain" description="Exportin-7/Ran-binding protein 17 TPR repeats" evidence="8">
    <location>
        <begin position="407"/>
        <end position="604"/>
    </location>
</feature>
<gene>
    <name evidence="9" type="ORF">SteCoe_9623</name>
</gene>
<proteinExistence type="inferred from homology"/>
<evidence type="ECO:0000256" key="4">
    <source>
        <dbReference type="ARBA" id="ARBA00022448"/>
    </source>
</evidence>
<keyword evidence="7" id="KW-0539">Nucleus</keyword>
<evidence type="ECO:0000313" key="10">
    <source>
        <dbReference type="Proteomes" id="UP000187209"/>
    </source>
</evidence>
<name>A0A1R2CH80_9CILI</name>
<evidence type="ECO:0000256" key="3">
    <source>
        <dbReference type="ARBA" id="ARBA00009466"/>
    </source>
</evidence>
<dbReference type="Gene3D" id="1.25.10.10">
    <property type="entry name" value="Leucine-rich Repeat Variant"/>
    <property type="match status" value="1"/>
</dbReference>
<comment type="similarity">
    <text evidence="3">Belongs to the exportin family.</text>
</comment>
<dbReference type="GO" id="GO:0006611">
    <property type="term" value="P:protein export from nucleus"/>
    <property type="evidence" value="ECO:0007669"/>
    <property type="project" value="TreeGrafter"/>
</dbReference>
<dbReference type="GO" id="GO:0005643">
    <property type="term" value="C:nuclear pore"/>
    <property type="evidence" value="ECO:0007669"/>
    <property type="project" value="TreeGrafter"/>
</dbReference>
<dbReference type="Pfam" id="PF25795">
    <property type="entry name" value="TPR_XPO7"/>
    <property type="match status" value="1"/>
</dbReference>
<protein>
    <recommendedName>
        <fullName evidence="8">Exportin-7/Ran-binding protein 17 TPR repeats domain-containing protein</fullName>
    </recommendedName>
</protein>
<evidence type="ECO:0000256" key="5">
    <source>
        <dbReference type="ARBA" id="ARBA00022490"/>
    </source>
</evidence>
<evidence type="ECO:0000256" key="2">
    <source>
        <dbReference type="ARBA" id="ARBA00004496"/>
    </source>
</evidence>
<keyword evidence="4" id="KW-0813">Transport</keyword>
<dbReference type="InterPro" id="IPR016024">
    <property type="entry name" value="ARM-type_fold"/>
</dbReference>
<dbReference type="PANTHER" id="PTHR12596">
    <property type="entry name" value="EXPORTIN 4,7-RELATED"/>
    <property type="match status" value="1"/>
</dbReference>
<dbReference type="GO" id="GO:0005049">
    <property type="term" value="F:nuclear export signal receptor activity"/>
    <property type="evidence" value="ECO:0007669"/>
    <property type="project" value="InterPro"/>
</dbReference>
<dbReference type="InterPro" id="IPR011989">
    <property type="entry name" value="ARM-like"/>
</dbReference>
<dbReference type="OrthoDB" id="244158at2759"/>
<dbReference type="InterPro" id="IPR057947">
    <property type="entry name" value="TPR_XPO7/RBP17"/>
</dbReference>
<dbReference type="GO" id="GO:0005737">
    <property type="term" value="C:cytoplasm"/>
    <property type="evidence" value="ECO:0007669"/>
    <property type="project" value="UniProtKB-SubCell"/>
</dbReference>
<accession>A0A1R2CH80</accession>
<dbReference type="InterPro" id="IPR044189">
    <property type="entry name" value="XPO4/7-like"/>
</dbReference>
<keyword evidence="5" id="KW-0963">Cytoplasm</keyword>
<keyword evidence="10" id="KW-1185">Reference proteome</keyword>
<evidence type="ECO:0000259" key="8">
    <source>
        <dbReference type="Pfam" id="PF25795"/>
    </source>
</evidence>
<keyword evidence="6" id="KW-0653">Protein transport</keyword>
<comment type="caution">
    <text evidence="9">The sequence shown here is derived from an EMBL/GenBank/DDBJ whole genome shotgun (WGS) entry which is preliminary data.</text>
</comment>
<dbReference type="PANTHER" id="PTHR12596:SF2">
    <property type="entry name" value="EXPORTIN-7 ISOFORM X1"/>
    <property type="match status" value="1"/>
</dbReference>
<sequence length="1003" mass="115084">MDQINIASLEELCNTFYTSADQDQRSAAGKTLSSILEDTSNFKSVYEILSLSNHPQLLFLAVSTFTNILPSVWKSLSIPDELLLFENIFSMLFGDVSEKSSYVIGGLTKSLARICRLGWIDLEPVKSVIVNIESLLILNPSKLEAALKFFQELISEINEPLKYRSLTLNRKIAQFFKEDMLGKIFSYCLALLPNVKSLNENALLNLLNVLILCLSFEFYSTVSDDIGEDNPGLYMPSSWKVYFENPDFFEYLRFIIVNSSGEIEVAAFRLLNYFGTVKKSVFSSNTELRSNYIGKYLKISEQLCLSKVISGDSLFQFMTGLKNFFNNFGLKEVSENQLFHSWIQIFKGFCTNLFTRDDAIFSSYESSIIIWSYLSYESHVYNLPIISAQIVSLFKSFLGLTLANARSEIIIENIEGIREQVDMIADFSLYYYSDLMKEMHERYFEVLELYESTQNQEFQAKLAWLIIIASAFVSLRDVKNYMNEGNMDANMAHLIFQLITKIPEKELSLHIAIIVFLTNFSKAYVNCPDCQIWTIFNPLNENLEETSIQIISLIIEIIFKHLSDCNNKFLIKYSLELFEFLAKGYYSNILLVKVPLIQNFMINYSNYSLCLADSKIRAQLFSNLAHLWISETVGRELDNFLYPIGEMISMNISIKNPRFFEFLFRELQGICSAISGQKKFLEFFDWFIEKIEVLMIVCQNFLLEEVVMQSLLKFLVEVTDGKNARIKFPDSSGNGVLLFKKLSEVLVPYGNYLADHAMEVTNFQGKVKRIIGILKNLTSGGYVCFGVFEIYNDTCFIETLKMSFRLIDLLILTQITTYTKLIDNLYDYIEILSRNFSKLIFQHIPLPSISTLISYLKSGIKSSTIKHCISSANSTTYITESIIILSKNPSTSRLQLQEFLSQISQTISELLEIIIEIIILEDSNFMWSLSKPLLGLIIINENNYENVVRYALNKVSNNPAYQDELGKSLTHLMDNVPRTLDCKSKETFGKNFSELRSVISQFT</sequence>
<dbReference type="SUPFAM" id="SSF48371">
    <property type="entry name" value="ARM repeat"/>
    <property type="match status" value="2"/>
</dbReference>
<dbReference type="AlphaFoldDB" id="A0A1R2CH80"/>
<organism evidence="9 10">
    <name type="scientific">Stentor coeruleus</name>
    <dbReference type="NCBI Taxonomy" id="5963"/>
    <lineage>
        <taxon>Eukaryota</taxon>
        <taxon>Sar</taxon>
        <taxon>Alveolata</taxon>
        <taxon>Ciliophora</taxon>
        <taxon>Postciliodesmatophora</taxon>
        <taxon>Heterotrichea</taxon>
        <taxon>Heterotrichida</taxon>
        <taxon>Stentoridae</taxon>
        <taxon>Stentor</taxon>
    </lineage>
</organism>
<evidence type="ECO:0000313" key="9">
    <source>
        <dbReference type="EMBL" id="OMJ88404.1"/>
    </source>
</evidence>
<reference evidence="9 10" key="1">
    <citation type="submission" date="2016-11" db="EMBL/GenBank/DDBJ databases">
        <title>The macronuclear genome of Stentor coeruleus: a giant cell with tiny introns.</title>
        <authorList>
            <person name="Slabodnick M."/>
            <person name="Ruby J.G."/>
            <person name="Reiff S.B."/>
            <person name="Swart E.C."/>
            <person name="Gosai S."/>
            <person name="Prabakaran S."/>
            <person name="Witkowska E."/>
            <person name="Larue G.E."/>
            <person name="Fisher S."/>
            <person name="Freeman R.M."/>
            <person name="Gunawardena J."/>
            <person name="Chu W."/>
            <person name="Stover N.A."/>
            <person name="Gregory B.D."/>
            <person name="Nowacki M."/>
            <person name="Derisi J."/>
            <person name="Roy S.W."/>
            <person name="Marshall W.F."/>
            <person name="Sood P."/>
        </authorList>
    </citation>
    <scope>NUCLEOTIDE SEQUENCE [LARGE SCALE GENOMIC DNA]</scope>
    <source>
        <strain evidence="9">WM001</strain>
    </source>
</reference>
<dbReference type="Proteomes" id="UP000187209">
    <property type="component" value="Unassembled WGS sequence"/>
</dbReference>
<evidence type="ECO:0000256" key="1">
    <source>
        <dbReference type="ARBA" id="ARBA00004123"/>
    </source>
</evidence>
<evidence type="ECO:0000256" key="6">
    <source>
        <dbReference type="ARBA" id="ARBA00022927"/>
    </source>
</evidence>
<dbReference type="EMBL" id="MPUH01000151">
    <property type="protein sequence ID" value="OMJ88404.1"/>
    <property type="molecule type" value="Genomic_DNA"/>
</dbReference>
<comment type="subcellular location">
    <subcellularLocation>
        <location evidence="2">Cytoplasm</location>
    </subcellularLocation>
    <subcellularLocation>
        <location evidence="1">Nucleus</location>
    </subcellularLocation>
</comment>